<reference evidence="8 9" key="1">
    <citation type="journal article" date="2021" name="J. Biosci. Bioeng.">
        <title>Identification and characterization of a chc gene cluster responsible for the aromatization pathway of cyclohexanecarboxylate degradation in Sinomonas cyclohexanicum ATCC 51369.</title>
        <authorList>
            <person name="Yamamoto T."/>
            <person name="Hasegawa Y."/>
            <person name="Lau P.C.K."/>
            <person name="Iwaki H."/>
        </authorList>
    </citation>
    <scope>NUCLEOTIDE SEQUENCE [LARGE SCALE GENOMIC DNA]</scope>
    <source>
        <strain evidence="8 9">ATCC 51369</strain>
    </source>
</reference>
<dbReference type="SUPFAM" id="SSF52980">
    <property type="entry name" value="Restriction endonuclease-like"/>
    <property type="match status" value="1"/>
</dbReference>
<keyword evidence="3" id="KW-0227">DNA damage</keyword>
<evidence type="ECO:0000256" key="1">
    <source>
        <dbReference type="ARBA" id="ARBA00022722"/>
    </source>
</evidence>
<feature type="region of interest" description="Disordered" evidence="7">
    <location>
        <begin position="1"/>
        <end position="21"/>
    </location>
</feature>
<dbReference type="EMBL" id="AP024525">
    <property type="protein sequence ID" value="BCT74914.1"/>
    <property type="molecule type" value="Genomic_DNA"/>
</dbReference>
<accession>A0ABM7PS55</accession>
<evidence type="ECO:0008006" key="10">
    <source>
        <dbReference type="Google" id="ProtNLM"/>
    </source>
</evidence>
<dbReference type="Proteomes" id="UP001319861">
    <property type="component" value="Chromosome"/>
</dbReference>
<evidence type="ECO:0000256" key="6">
    <source>
        <dbReference type="ARBA" id="ARBA00029466"/>
    </source>
</evidence>
<keyword evidence="9" id="KW-1185">Reference proteome</keyword>
<dbReference type="Pfam" id="PF03852">
    <property type="entry name" value="Vsr"/>
    <property type="match status" value="1"/>
</dbReference>
<comment type="similarity">
    <text evidence="6">Belongs to the Vsr family.</text>
</comment>
<keyword evidence="2" id="KW-0255">Endonuclease</keyword>
<feature type="region of interest" description="Disordered" evidence="7">
    <location>
        <begin position="85"/>
        <end position="172"/>
    </location>
</feature>
<proteinExistence type="inferred from homology"/>
<dbReference type="CDD" id="cd00221">
    <property type="entry name" value="Vsr"/>
    <property type="match status" value="1"/>
</dbReference>
<evidence type="ECO:0000256" key="3">
    <source>
        <dbReference type="ARBA" id="ARBA00022763"/>
    </source>
</evidence>
<dbReference type="NCBIfam" id="TIGR00632">
    <property type="entry name" value="vsr"/>
    <property type="match status" value="1"/>
</dbReference>
<name>A0ABM7PS55_SINCY</name>
<evidence type="ECO:0000256" key="7">
    <source>
        <dbReference type="SAM" id="MobiDB-lite"/>
    </source>
</evidence>
<gene>
    <name evidence="8" type="ORF">SCMU_07560</name>
</gene>
<evidence type="ECO:0000313" key="8">
    <source>
        <dbReference type="EMBL" id="BCT74914.1"/>
    </source>
</evidence>
<keyword evidence="5" id="KW-0234">DNA repair</keyword>
<sequence>MFEVDLSGRHEGARGREAREHPFESARFHVADEAMDASGRLRHVHADSRSVLTSVLPPRHPGPGHVLSSYPRPLAANASGANFDGAHVDAPSPGYTDASGNRGRPAYAGAMSQAGAPEGTHDAGDPPAVGASPASSVPLQRQTTRHGKDAPSWATTPAIRKTMLGNRSRDTAPELKVRRAVHAMGLRYRVAYRPEPALRRTADLVFTRARVAVFIDGCYWHGCPEHYIEPASNVDYWRPKIARNRERDEETTAALTAAGWHVLRFWSHEDPAEVAATIRAEVRAASSRGRAARGEG</sequence>
<keyword evidence="1" id="KW-0540">Nuclease</keyword>
<keyword evidence="4" id="KW-0378">Hydrolase</keyword>
<dbReference type="Gene3D" id="3.40.960.10">
    <property type="entry name" value="VSR Endonuclease"/>
    <property type="match status" value="1"/>
</dbReference>
<organism evidence="8 9">
    <name type="scientific">Sinomonas cyclohexanicum</name>
    <name type="common">Corynebacterium cyclohexanicum</name>
    <dbReference type="NCBI Taxonomy" id="322009"/>
    <lineage>
        <taxon>Bacteria</taxon>
        <taxon>Bacillati</taxon>
        <taxon>Actinomycetota</taxon>
        <taxon>Actinomycetes</taxon>
        <taxon>Micrococcales</taxon>
        <taxon>Micrococcaceae</taxon>
        <taxon>Sinomonas</taxon>
    </lineage>
</organism>
<feature type="compositionally biased region" description="Polar residues" evidence="7">
    <location>
        <begin position="133"/>
        <end position="142"/>
    </location>
</feature>
<protein>
    <recommendedName>
        <fullName evidence="10">Very short patch repair endonuclease</fullName>
    </recommendedName>
</protein>
<evidence type="ECO:0000256" key="2">
    <source>
        <dbReference type="ARBA" id="ARBA00022759"/>
    </source>
</evidence>
<evidence type="ECO:0000313" key="9">
    <source>
        <dbReference type="Proteomes" id="UP001319861"/>
    </source>
</evidence>
<evidence type="ECO:0000256" key="4">
    <source>
        <dbReference type="ARBA" id="ARBA00022801"/>
    </source>
</evidence>
<dbReference type="InterPro" id="IPR011335">
    <property type="entry name" value="Restrct_endonuc-II-like"/>
</dbReference>
<dbReference type="InterPro" id="IPR004603">
    <property type="entry name" value="DNA_mismatch_endonuc_vsr"/>
</dbReference>
<evidence type="ECO:0000256" key="5">
    <source>
        <dbReference type="ARBA" id="ARBA00023204"/>
    </source>
</evidence>